<accession>A0AA36MLT5</accession>
<dbReference type="Proteomes" id="UP001178507">
    <property type="component" value="Unassembled WGS sequence"/>
</dbReference>
<evidence type="ECO:0000256" key="1">
    <source>
        <dbReference type="SAM" id="SignalP"/>
    </source>
</evidence>
<dbReference type="AlphaFoldDB" id="A0AA36MLT5"/>
<feature type="chain" id="PRO_5041227082" evidence="1">
    <location>
        <begin position="24"/>
        <end position="247"/>
    </location>
</feature>
<feature type="signal peptide" evidence="1">
    <location>
        <begin position="1"/>
        <end position="23"/>
    </location>
</feature>
<dbReference type="EMBL" id="CAUJNA010000158">
    <property type="protein sequence ID" value="CAJ1372855.1"/>
    <property type="molecule type" value="Genomic_DNA"/>
</dbReference>
<keyword evidence="1" id="KW-0732">Signal</keyword>
<comment type="caution">
    <text evidence="2">The sequence shown here is derived from an EMBL/GenBank/DDBJ whole genome shotgun (WGS) entry which is preliminary data.</text>
</comment>
<organism evidence="2 3">
    <name type="scientific">Effrenium voratum</name>
    <dbReference type="NCBI Taxonomy" id="2562239"/>
    <lineage>
        <taxon>Eukaryota</taxon>
        <taxon>Sar</taxon>
        <taxon>Alveolata</taxon>
        <taxon>Dinophyceae</taxon>
        <taxon>Suessiales</taxon>
        <taxon>Symbiodiniaceae</taxon>
        <taxon>Effrenium</taxon>
    </lineage>
</organism>
<sequence>MSPTQRGILAIVAFAAVAGAVEASAAAEAGLEPDSISDETKLHMLDMELSRVKDQLSSLKSEMSDDASLLQTPERNVEHLSLPLREALLQAEMSDDTSLLQIPETLSTERSVEHLSLPLREALLQAEATNSSDLSYFQQMGQEIQEEGVIFYFARRAAFWLGIGASCIVVGCMQVLLGAAGGEKVDEAINDMTEAWVPFDKVHKGPRFMGSPVRSPNFGTSPYHAAGYLQSPGSSMISSDDSSDLSA</sequence>
<reference evidence="2" key="1">
    <citation type="submission" date="2023-08" db="EMBL/GenBank/DDBJ databases">
        <authorList>
            <person name="Chen Y."/>
            <person name="Shah S."/>
            <person name="Dougan E. K."/>
            <person name="Thang M."/>
            <person name="Chan C."/>
        </authorList>
    </citation>
    <scope>NUCLEOTIDE SEQUENCE</scope>
</reference>
<protein>
    <submittedName>
        <fullName evidence="2">Uncharacterized protein</fullName>
    </submittedName>
</protein>
<evidence type="ECO:0000313" key="2">
    <source>
        <dbReference type="EMBL" id="CAJ1372855.1"/>
    </source>
</evidence>
<evidence type="ECO:0000313" key="3">
    <source>
        <dbReference type="Proteomes" id="UP001178507"/>
    </source>
</evidence>
<proteinExistence type="predicted"/>
<keyword evidence="3" id="KW-1185">Reference proteome</keyword>
<name>A0AA36MLT5_9DINO</name>
<gene>
    <name evidence="2" type="ORF">EVOR1521_LOCUS2841</name>
</gene>